<proteinExistence type="predicted"/>
<dbReference type="EC" id="4.3.1.19" evidence="1"/>
<organism evidence="1 2">
    <name type="scientific">Escherichia coli</name>
    <dbReference type="NCBI Taxonomy" id="562"/>
    <lineage>
        <taxon>Bacteria</taxon>
        <taxon>Pseudomonadati</taxon>
        <taxon>Pseudomonadota</taxon>
        <taxon>Gammaproteobacteria</taxon>
        <taxon>Enterobacterales</taxon>
        <taxon>Enterobacteriaceae</taxon>
        <taxon>Escherichia</taxon>
    </lineage>
</organism>
<dbReference type="EMBL" id="UGCO01000001">
    <property type="protein sequence ID" value="STI79818.1"/>
    <property type="molecule type" value="Genomic_DNA"/>
</dbReference>
<dbReference type="Proteomes" id="UP000254405">
    <property type="component" value="Unassembled WGS sequence"/>
</dbReference>
<sequence length="65" mass="7521">MHITYDLPVAIDDIIEAKQRLAGRIYKTGMPRSNYFSERCKGEIFLSLKICSVRVHLKFVAHLIN</sequence>
<dbReference type="AlphaFoldDB" id="A0A376TSI5"/>
<evidence type="ECO:0000313" key="1">
    <source>
        <dbReference type="EMBL" id="STI79818.1"/>
    </source>
</evidence>
<keyword evidence="1" id="KW-0456">Lyase</keyword>
<protein>
    <submittedName>
        <fullName evidence="1">Catabolic threonine dehydratase</fullName>
        <ecNumber evidence="1">4.3.1.19</ecNumber>
    </submittedName>
</protein>
<evidence type="ECO:0000313" key="2">
    <source>
        <dbReference type="Proteomes" id="UP000254405"/>
    </source>
</evidence>
<gene>
    <name evidence="1" type="primary">tdcB_1</name>
    <name evidence="1" type="ORF">NCTC8985_05225</name>
</gene>
<dbReference type="GO" id="GO:0004794">
    <property type="term" value="F:threonine deaminase activity"/>
    <property type="evidence" value="ECO:0007669"/>
    <property type="project" value="UniProtKB-EC"/>
</dbReference>
<reference evidence="1 2" key="1">
    <citation type="submission" date="2018-06" db="EMBL/GenBank/DDBJ databases">
        <authorList>
            <consortium name="Pathogen Informatics"/>
            <person name="Doyle S."/>
        </authorList>
    </citation>
    <scope>NUCLEOTIDE SEQUENCE [LARGE SCALE GENOMIC DNA]</scope>
    <source>
        <strain evidence="1 2">NCTC8985</strain>
    </source>
</reference>
<accession>A0A376TSI5</accession>
<name>A0A376TSI5_ECOLX</name>